<proteinExistence type="predicted"/>
<dbReference type="Pfam" id="PF04749">
    <property type="entry name" value="PLAC8"/>
    <property type="match status" value="1"/>
</dbReference>
<feature type="region of interest" description="Disordered" evidence="1">
    <location>
        <begin position="106"/>
        <end position="130"/>
    </location>
</feature>
<dbReference type="PANTHER" id="PTHR15907">
    <property type="entry name" value="DUF614 FAMILY PROTEIN-RELATED"/>
    <property type="match status" value="1"/>
</dbReference>
<dbReference type="KEGG" id="nnu:104603001"/>
<keyword evidence="2" id="KW-1185">Reference proteome</keyword>
<dbReference type="eggNOG" id="ENOG502S1YM">
    <property type="taxonomic scope" value="Eukaryota"/>
</dbReference>
<dbReference type="Proteomes" id="UP000189703">
    <property type="component" value="Unplaced"/>
</dbReference>
<evidence type="ECO:0000313" key="2">
    <source>
        <dbReference type="Proteomes" id="UP000189703"/>
    </source>
</evidence>
<accession>A0A1U8ACK1</accession>
<gene>
    <name evidence="3" type="primary">LOC104603001</name>
</gene>
<feature type="compositionally biased region" description="Pro residues" evidence="1">
    <location>
        <begin position="11"/>
        <end position="25"/>
    </location>
</feature>
<sequence>MGRVQSETHLPYPPLQIQPQAPPPQFQSQGSALPLQPQPQIYSYPPPQQPIHQSYPPAEQPLHIAPPPYHNHNFQQGGNFPAAPPAPQSASLLPASSNAVAAFPQPVQSSSVGSPLNRVAPGPQTSYQNAAPGMQTLLHYTTRPARRANSANIGTTPWTTELFDCMQDPTNALTTAFFPCITFGQIAEILDNGHTTCATSGIIYAFSPCILSRGYRRKLRQRFGLVEAPASDWLIHSLFEQCALCQEYRELKNRGIDPSLGLQGNMAKSQSQKNELAAMVPPQNQTMK</sequence>
<protein>
    <submittedName>
        <fullName evidence="3">Protein PLANT CADMIUM RESISTANCE 4-like</fullName>
    </submittedName>
</protein>
<dbReference type="AlphaFoldDB" id="A0A1U8ACK1"/>
<name>A0A1U8ACK1_NELNU</name>
<feature type="region of interest" description="Disordered" evidence="1">
    <location>
        <begin position="268"/>
        <end position="288"/>
    </location>
</feature>
<dbReference type="OrthoDB" id="1045822at2759"/>
<dbReference type="InterPro" id="IPR006461">
    <property type="entry name" value="PLAC_motif_containing"/>
</dbReference>
<evidence type="ECO:0000313" key="3">
    <source>
        <dbReference type="RefSeq" id="XP_010265195.1"/>
    </source>
</evidence>
<feature type="compositionally biased region" description="Low complexity" evidence="1">
    <location>
        <begin position="26"/>
        <end position="43"/>
    </location>
</feature>
<dbReference type="NCBIfam" id="TIGR01571">
    <property type="entry name" value="A_thal_Cys_rich"/>
    <property type="match status" value="1"/>
</dbReference>
<dbReference type="OMA" id="CIENPEN"/>
<reference evidence="3" key="1">
    <citation type="submission" date="2025-08" db="UniProtKB">
        <authorList>
            <consortium name="RefSeq"/>
        </authorList>
    </citation>
    <scope>IDENTIFICATION</scope>
</reference>
<feature type="region of interest" description="Disordered" evidence="1">
    <location>
        <begin position="1"/>
        <end position="91"/>
    </location>
</feature>
<feature type="compositionally biased region" description="Low complexity" evidence="1">
    <location>
        <begin position="106"/>
        <end position="115"/>
    </location>
</feature>
<dbReference type="GeneID" id="104603001"/>
<organism evidence="2 3">
    <name type="scientific">Nelumbo nucifera</name>
    <name type="common">Sacred lotus</name>
    <dbReference type="NCBI Taxonomy" id="4432"/>
    <lineage>
        <taxon>Eukaryota</taxon>
        <taxon>Viridiplantae</taxon>
        <taxon>Streptophyta</taxon>
        <taxon>Embryophyta</taxon>
        <taxon>Tracheophyta</taxon>
        <taxon>Spermatophyta</taxon>
        <taxon>Magnoliopsida</taxon>
        <taxon>Proteales</taxon>
        <taxon>Nelumbonaceae</taxon>
        <taxon>Nelumbo</taxon>
    </lineage>
</organism>
<dbReference type="RefSeq" id="XP_010265195.1">
    <property type="nucleotide sequence ID" value="XM_010266893.2"/>
</dbReference>
<evidence type="ECO:0000256" key="1">
    <source>
        <dbReference type="SAM" id="MobiDB-lite"/>
    </source>
</evidence>